<dbReference type="InterPro" id="IPR011524">
    <property type="entry name" value="SARAH_dom"/>
</dbReference>
<dbReference type="PANTHER" id="PTHR48012:SF10">
    <property type="entry name" value="FI20177P1"/>
    <property type="match status" value="1"/>
</dbReference>
<accession>A0AAF5CW23</accession>
<dbReference type="FunFam" id="1.10.510.10:FF:000605">
    <property type="entry name" value="serine/threonine-protein kinase 3 isoform X2"/>
    <property type="match status" value="1"/>
</dbReference>
<organism evidence="15 16">
    <name type="scientific">Strongyloides stercoralis</name>
    <name type="common">Threadworm</name>
    <dbReference type="NCBI Taxonomy" id="6248"/>
    <lineage>
        <taxon>Eukaryota</taxon>
        <taxon>Metazoa</taxon>
        <taxon>Ecdysozoa</taxon>
        <taxon>Nematoda</taxon>
        <taxon>Chromadorea</taxon>
        <taxon>Rhabditida</taxon>
        <taxon>Tylenchina</taxon>
        <taxon>Panagrolaimomorpha</taxon>
        <taxon>Strongyloidoidea</taxon>
        <taxon>Strongyloididae</taxon>
        <taxon>Strongyloides</taxon>
    </lineage>
</organism>
<dbReference type="Gene3D" id="1.10.510.10">
    <property type="entry name" value="Transferase(Phosphotransferase) domain 1"/>
    <property type="match status" value="1"/>
</dbReference>
<evidence type="ECO:0000256" key="6">
    <source>
        <dbReference type="ARBA" id="ARBA00022777"/>
    </source>
</evidence>
<evidence type="ECO:0000256" key="10">
    <source>
        <dbReference type="ARBA" id="ARBA00059815"/>
    </source>
</evidence>
<dbReference type="SUPFAM" id="SSF56112">
    <property type="entry name" value="Protein kinase-like (PK-like)"/>
    <property type="match status" value="1"/>
</dbReference>
<dbReference type="FunFam" id="3.30.200.20:FF:000040">
    <property type="entry name" value="Dual specificity mitogen-activated protein kinase kinase"/>
    <property type="match status" value="1"/>
</dbReference>
<keyword evidence="5 12" id="KW-0547">Nucleotide-binding</keyword>
<keyword evidence="7 12" id="KW-0067">ATP-binding</keyword>
<dbReference type="GO" id="GO:0007165">
    <property type="term" value="P:signal transduction"/>
    <property type="evidence" value="ECO:0007669"/>
    <property type="project" value="InterPro"/>
</dbReference>
<evidence type="ECO:0000256" key="2">
    <source>
        <dbReference type="ARBA" id="ARBA00012513"/>
    </source>
</evidence>
<protein>
    <recommendedName>
        <fullName evidence="11">Serine/threonine-protein kinase cst-1</fullName>
        <ecNumber evidence="2">2.7.11.1</ecNumber>
    </recommendedName>
</protein>
<comment type="function">
    <text evidence="10">Serine/threonine-protein kinase which extends lifespan and delays tissue aging, probably by activating daf-16.</text>
</comment>
<dbReference type="CDD" id="cd21884">
    <property type="entry name" value="SARAH_MST_Hpo"/>
    <property type="match status" value="1"/>
</dbReference>
<proteinExistence type="inferred from homology"/>
<dbReference type="PROSITE" id="PS50951">
    <property type="entry name" value="SARAH"/>
    <property type="match status" value="1"/>
</dbReference>
<evidence type="ECO:0000256" key="11">
    <source>
        <dbReference type="ARBA" id="ARBA00074244"/>
    </source>
</evidence>
<evidence type="ECO:0000256" key="9">
    <source>
        <dbReference type="ARBA" id="ARBA00048679"/>
    </source>
</evidence>
<keyword evidence="3" id="KW-0723">Serine/threonine-protein kinase</keyword>
<dbReference type="WBParaSite" id="TCONS_00002787.p1">
    <property type="protein sequence ID" value="TCONS_00002787.p1"/>
    <property type="gene ID" value="XLOC_002591"/>
</dbReference>
<keyword evidence="4" id="KW-0808">Transferase</keyword>
<reference evidence="16" key="1">
    <citation type="submission" date="2024-02" db="UniProtKB">
        <authorList>
            <consortium name="WormBaseParasite"/>
        </authorList>
    </citation>
    <scope>IDENTIFICATION</scope>
</reference>
<dbReference type="GO" id="GO:0004674">
    <property type="term" value="F:protein serine/threonine kinase activity"/>
    <property type="evidence" value="ECO:0007669"/>
    <property type="project" value="UniProtKB-KW"/>
</dbReference>
<comment type="similarity">
    <text evidence="1">Belongs to the protein kinase superfamily. STE Ser/Thr protein kinase family. STE20 subfamily.</text>
</comment>
<dbReference type="InterPro" id="IPR017441">
    <property type="entry name" value="Protein_kinase_ATP_BS"/>
</dbReference>
<evidence type="ECO:0000259" key="14">
    <source>
        <dbReference type="PROSITE" id="PS50951"/>
    </source>
</evidence>
<evidence type="ECO:0000313" key="16">
    <source>
        <dbReference type="WBParaSite" id="TCONS_00002787.p1"/>
    </source>
</evidence>
<dbReference type="Pfam" id="PF00069">
    <property type="entry name" value="Pkinase"/>
    <property type="match status" value="1"/>
</dbReference>
<dbReference type="InterPro" id="IPR024205">
    <property type="entry name" value="Mst1_2_SARAH_domain"/>
</dbReference>
<dbReference type="PROSITE" id="PS00107">
    <property type="entry name" value="PROTEIN_KINASE_ATP"/>
    <property type="match status" value="1"/>
</dbReference>
<comment type="catalytic activity">
    <reaction evidence="9">
        <text>L-seryl-[protein] + ATP = O-phospho-L-seryl-[protein] + ADP + H(+)</text>
        <dbReference type="Rhea" id="RHEA:17989"/>
        <dbReference type="Rhea" id="RHEA-COMP:9863"/>
        <dbReference type="Rhea" id="RHEA-COMP:11604"/>
        <dbReference type="ChEBI" id="CHEBI:15378"/>
        <dbReference type="ChEBI" id="CHEBI:29999"/>
        <dbReference type="ChEBI" id="CHEBI:30616"/>
        <dbReference type="ChEBI" id="CHEBI:83421"/>
        <dbReference type="ChEBI" id="CHEBI:456216"/>
        <dbReference type="EC" id="2.7.11.1"/>
    </reaction>
</comment>
<feature type="domain" description="Protein kinase" evidence="13">
    <location>
        <begin position="52"/>
        <end position="303"/>
    </location>
</feature>
<keyword evidence="6" id="KW-0418">Kinase</keyword>
<dbReference type="InterPro" id="IPR050629">
    <property type="entry name" value="STE20/SPS1-PAK"/>
</dbReference>
<dbReference type="GO" id="GO:0051262">
    <property type="term" value="P:protein tetramerization"/>
    <property type="evidence" value="ECO:0007669"/>
    <property type="project" value="InterPro"/>
</dbReference>
<dbReference type="InterPro" id="IPR011009">
    <property type="entry name" value="Kinase-like_dom_sf"/>
</dbReference>
<evidence type="ECO:0000256" key="4">
    <source>
        <dbReference type="ARBA" id="ARBA00022679"/>
    </source>
</evidence>
<dbReference type="Proteomes" id="UP000035681">
    <property type="component" value="Unplaced"/>
</dbReference>
<evidence type="ECO:0000313" key="15">
    <source>
        <dbReference type="Proteomes" id="UP000035681"/>
    </source>
</evidence>
<evidence type="ECO:0000259" key="13">
    <source>
        <dbReference type="PROSITE" id="PS50011"/>
    </source>
</evidence>
<evidence type="ECO:0000256" key="8">
    <source>
        <dbReference type="ARBA" id="ARBA00047899"/>
    </source>
</evidence>
<dbReference type="EC" id="2.7.11.1" evidence="2"/>
<evidence type="ECO:0000256" key="3">
    <source>
        <dbReference type="ARBA" id="ARBA00022527"/>
    </source>
</evidence>
<dbReference type="CDD" id="cd06612">
    <property type="entry name" value="STKc_MST1_2"/>
    <property type="match status" value="1"/>
</dbReference>
<dbReference type="SMART" id="SM00220">
    <property type="entry name" value="S_TKc"/>
    <property type="match status" value="1"/>
</dbReference>
<dbReference type="GO" id="GO:0005524">
    <property type="term" value="F:ATP binding"/>
    <property type="evidence" value="ECO:0007669"/>
    <property type="project" value="UniProtKB-UniRule"/>
</dbReference>
<evidence type="ECO:0000256" key="5">
    <source>
        <dbReference type="ARBA" id="ARBA00022741"/>
    </source>
</evidence>
<keyword evidence="15" id="KW-1185">Reference proteome</keyword>
<feature type="domain" description="SARAH" evidence="14">
    <location>
        <begin position="489"/>
        <end position="536"/>
    </location>
</feature>
<dbReference type="PROSITE" id="PS50011">
    <property type="entry name" value="PROTEIN_KINASE_DOM"/>
    <property type="match status" value="1"/>
</dbReference>
<dbReference type="Gene3D" id="4.10.170.10">
    <property type="entry name" value="p53-like tetramerisation domain"/>
    <property type="match status" value="1"/>
</dbReference>
<comment type="catalytic activity">
    <reaction evidence="8">
        <text>L-threonyl-[protein] + ATP = O-phospho-L-threonyl-[protein] + ADP + H(+)</text>
        <dbReference type="Rhea" id="RHEA:46608"/>
        <dbReference type="Rhea" id="RHEA-COMP:11060"/>
        <dbReference type="Rhea" id="RHEA-COMP:11605"/>
        <dbReference type="ChEBI" id="CHEBI:15378"/>
        <dbReference type="ChEBI" id="CHEBI:30013"/>
        <dbReference type="ChEBI" id="CHEBI:30616"/>
        <dbReference type="ChEBI" id="CHEBI:61977"/>
        <dbReference type="ChEBI" id="CHEBI:456216"/>
        <dbReference type="EC" id="2.7.11.1"/>
    </reaction>
</comment>
<dbReference type="InterPro" id="IPR000719">
    <property type="entry name" value="Prot_kinase_dom"/>
</dbReference>
<dbReference type="GO" id="GO:0005737">
    <property type="term" value="C:cytoplasm"/>
    <property type="evidence" value="ECO:0007669"/>
    <property type="project" value="TreeGrafter"/>
</dbReference>
<dbReference type="PANTHER" id="PTHR48012">
    <property type="entry name" value="STERILE20-LIKE KINASE, ISOFORM B-RELATED"/>
    <property type="match status" value="1"/>
</dbReference>
<dbReference type="InterPro" id="IPR036674">
    <property type="entry name" value="p53_tetramer_sf"/>
</dbReference>
<evidence type="ECO:0000256" key="12">
    <source>
        <dbReference type="PROSITE-ProRule" id="PRU10141"/>
    </source>
</evidence>
<dbReference type="Pfam" id="PF11629">
    <property type="entry name" value="Mst1_SARAH"/>
    <property type="match status" value="1"/>
</dbReference>
<sequence>MRVVKWLYLADAITSIGVCKTTIVKRKRNENITKQDIKLDQDTLNKDPDEVFTIVSKLGEGSYGSVHKAVHNGTGHTFAIKTVKVGNDLQEIIKEISIMKQCDSEFVVKYFGSYFKNSDLWIVMEYCGAGSISDIMRIRRKTLNENEIAVVLKDALHGLKYLHDLKKIHRDIKAGNILLNENGRAKLADFGVSGQLTDTMAKRNTVIGTPYWMAPEVIRESGYDSQADCWSIGVTAIEMAEGKPPHAEMHPMRAIFLIPTKPAPTLKNPKVWSKEFWKFTTRCLVKNPEERANASDLLEDPFIVSAKSNEILLEMIKDSQNIAKLLPNVNKVSNISKTSSSDPTIKNDSTNSSTMIYKKTLKPNDNLDESNNEYFEGTLVQQQIENKNSNIPALSVQYNDTFKTAMKGDSSFKLIGNEGFIGTPRPIQHVETKDSDSNNYLYKTPSLINNFHMFNLDESGAVGGIESISTSSSEINIFNNFENYILKGYGFLKKMTTEELLQKKGNLEFEMDNELRDLQKRYQIKRQPILDAIELKKNNVS</sequence>
<evidence type="ECO:0000256" key="7">
    <source>
        <dbReference type="ARBA" id="ARBA00022840"/>
    </source>
</evidence>
<feature type="binding site" evidence="12">
    <location>
        <position position="81"/>
    </location>
    <ligand>
        <name>ATP</name>
        <dbReference type="ChEBI" id="CHEBI:30616"/>
    </ligand>
</feature>
<dbReference type="AlphaFoldDB" id="A0AAF5CW23"/>
<evidence type="ECO:0000256" key="1">
    <source>
        <dbReference type="ARBA" id="ARBA00008874"/>
    </source>
</evidence>
<name>A0AAF5CW23_STRER</name>